<keyword evidence="5" id="KW-1185">Reference proteome</keyword>
<dbReference type="Gene3D" id="3.40.190.10">
    <property type="entry name" value="Periplasmic binding protein-like II"/>
    <property type="match status" value="2"/>
</dbReference>
<dbReference type="EMBL" id="MIJE01000034">
    <property type="protein sequence ID" value="OEF95894.1"/>
    <property type="molecule type" value="Genomic_DNA"/>
</dbReference>
<dbReference type="AlphaFoldDB" id="A0A1E5FZ89"/>
<feature type="chain" id="PRO_5038960086" description="PBP domain-containing protein" evidence="2">
    <location>
        <begin position="29"/>
        <end position="298"/>
    </location>
</feature>
<dbReference type="InterPro" id="IPR024370">
    <property type="entry name" value="PBP_domain"/>
</dbReference>
<reference evidence="4 5" key="1">
    <citation type="submission" date="2016-09" db="EMBL/GenBank/DDBJ databases">
        <title>Draft genome sequence for the type strain of Desulfuribacillus alkaliarsenatis AHT28, an obligately anaerobic, sulfidogenic bacterium isolated from Russian soda lake sediments.</title>
        <authorList>
            <person name="Abin C.A."/>
            <person name="Hollibaugh J.T."/>
        </authorList>
    </citation>
    <scope>NUCLEOTIDE SEQUENCE [LARGE SCALE GENOMIC DNA]</scope>
    <source>
        <strain evidence="4 5">AHT28</strain>
    </source>
</reference>
<dbReference type="PANTHER" id="PTHR37945:SF1">
    <property type="entry name" value="EXTRACELLULAR TUNGSTATE BINDING PROTEIN"/>
    <property type="match status" value="1"/>
</dbReference>
<dbReference type="PANTHER" id="PTHR37945">
    <property type="entry name" value="EXTRACELLULAR TUNGSTATE BINDING PROTEIN"/>
    <property type="match status" value="1"/>
</dbReference>
<dbReference type="Proteomes" id="UP000094296">
    <property type="component" value="Unassembled WGS sequence"/>
</dbReference>
<proteinExistence type="predicted"/>
<organism evidence="4 5">
    <name type="scientific">Desulfuribacillus alkaliarsenatis</name>
    <dbReference type="NCBI Taxonomy" id="766136"/>
    <lineage>
        <taxon>Bacteria</taxon>
        <taxon>Bacillati</taxon>
        <taxon>Bacillota</taxon>
        <taxon>Desulfuribacillia</taxon>
        <taxon>Desulfuribacillales</taxon>
        <taxon>Desulfuribacillaceae</taxon>
        <taxon>Desulfuribacillus</taxon>
    </lineage>
</organism>
<feature type="region of interest" description="Disordered" evidence="1">
    <location>
        <begin position="29"/>
        <end position="52"/>
    </location>
</feature>
<dbReference type="RefSeq" id="WP_069644167.1">
    <property type="nucleotide sequence ID" value="NZ_MIJE01000034.1"/>
</dbReference>
<feature type="compositionally biased region" description="Pro residues" evidence="1">
    <location>
        <begin position="33"/>
        <end position="45"/>
    </location>
</feature>
<evidence type="ECO:0000313" key="4">
    <source>
        <dbReference type="EMBL" id="OEF95894.1"/>
    </source>
</evidence>
<dbReference type="SUPFAM" id="SSF53850">
    <property type="entry name" value="Periplasmic binding protein-like II"/>
    <property type="match status" value="1"/>
</dbReference>
<name>A0A1E5FZ89_9FIRM</name>
<feature type="signal peptide" evidence="2">
    <location>
        <begin position="1"/>
        <end position="28"/>
    </location>
</feature>
<evidence type="ECO:0000256" key="2">
    <source>
        <dbReference type="SAM" id="SignalP"/>
    </source>
</evidence>
<evidence type="ECO:0000313" key="5">
    <source>
        <dbReference type="Proteomes" id="UP000094296"/>
    </source>
</evidence>
<comment type="caution">
    <text evidence="4">The sequence shown here is derived from an EMBL/GenBank/DDBJ whole genome shotgun (WGS) entry which is preliminary data.</text>
</comment>
<evidence type="ECO:0000256" key="1">
    <source>
        <dbReference type="SAM" id="MobiDB-lite"/>
    </source>
</evidence>
<gene>
    <name evidence="4" type="ORF">BHF68_10910</name>
</gene>
<dbReference type="STRING" id="766136.BHF68_10910"/>
<keyword evidence="2" id="KW-0732">Signal</keyword>
<sequence length="298" mass="32091">MLRNWKKSFFVLVLVSLFAITLFGCGQGADEPAPQPSPDPAPPVEQPEQPQQPQFENTNLILATTTSTNDTGLLDELLPAFKDKTGIDVSVISVGTGQAMEIARNGDADVILVHARPAEDQFVEEGYGVNRRDVMYNDFVVLGPESDPAGIAGMPIEEAFAILAEGSAPFISRGDNSGTHQKEVAVWNSLGIEPSGSWYMSIGKGMGDTINTADEMLGYALADRGTFISMERNIDVVIVLEGDEILLNPYGVIPVNPDLHSHVNFAGAEAFAEFITSEEGKAVINGFKLEGKQLFFAQ</sequence>
<dbReference type="Pfam" id="PF12849">
    <property type="entry name" value="PBP_like_2"/>
    <property type="match status" value="1"/>
</dbReference>
<dbReference type="PROSITE" id="PS51257">
    <property type="entry name" value="PROKAR_LIPOPROTEIN"/>
    <property type="match status" value="1"/>
</dbReference>
<dbReference type="InterPro" id="IPR052738">
    <property type="entry name" value="ABC-Tungstate_binding"/>
</dbReference>
<evidence type="ECO:0000259" key="3">
    <source>
        <dbReference type="Pfam" id="PF12849"/>
    </source>
</evidence>
<accession>A0A1E5FZ89</accession>
<feature type="domain" description="PBP" evidence="3">
    <location>
        <begin position="56"/>
        <end position="279"/>
    </location>
</feature>
<protein>
    <recommendedName>
        <fullName evidence="3">PBP domain-containing protein</fullName>
    </recommendedName>
</protein>